<dbReference type="InterPro" id="IPR012349">
    <property type="entry name" value="Split_barrel_FMN-bd"/>
</dbReference>
<comment type="similarity">
    <text evidence="1">Belongs to the F420H(2)-dependent quinone reductase family.</text>
</comment>
<protein>
    <submittedName>
        <fullName evidence="3">Nitroreductase family deazaflavin-dependent oxidoreductase</fullName>
    </submittedName>
</protein>
<dbReference type="Gene3D" id="2.30.110.10">
    <property type="entry name" value="Electron Transport, Fmn-binding Protein, Chain A"/>
    <property type="match status" value="1"/>
</dbReference>
<comment type="catalytic activity">
    <reaction evidence="2">
        <text>oxidized coenzyme F420-(gamma-L-Glu)(n) + a quinol + H(+) = reduced coenzyme F420-(gamma-L-Glu)(n) + a quinone</text>
        <dbReference type="Rhea" id="RHEA:39663"/>
        <dbReference type="Rhea" id="RHEA-COMP:12939"/>
        <dbReference type="Rhea" id="RHEA-COMP:14378"/>
        <dbReference type="ChEBI" id="CHEBI:15378"/>
        <dbReference type="ChEBI" id="CHEBI:24646"/>
        <dbReference type="ChEBI" id="CHEBI:132124"/>
        <dbReference type="ChEBI" id="CHEBI:133980"/>
        <dbReference type="ChEBI" id="CHEBI:139511"/>
    </reaction>
</comment>
<dbReference type="InterPro" id="IPR004378">
    <property type="entry name" value="F420H2_quin_Rdtase"/>
</dbReference>
<evidence type="ECO:0000256" key="2">
    <source>
        <dbReference type="ARBA" id="ARBA00049106"/>
    </source>
</evidence>
<name>A0ABX1REY8_9PSEU</name>
<dbReference type="Proteomes" id="UP001296706">
    <property type="component" value="Unassembled WGS sequence"/>
</dbReference>
<evidence type="ECO:0000313" key="4">
    <source>
        <dbReference type="Proteomes" id="UP001296706"/>
    </source>
</evidence>
<keyword evidence="4" id="KW-1185">Reference proteome</keyword>
<dbReference type="NCBIfam" id="TIGR00026">
    <property type="entry name" value="hi_GC_TIGR00026"/>
    <property type="match status" value="1"/>
</dbReference>
<reference evidence="3 4" key="1">
    <citation type="submission" date="2020-04" db="EMBL/GenBank/DDBJ databases">
        <authorList>
            <person name="Klaysubun C."/>
            <person name="Duangmal K."/>
            <person name="Lipun K."/>
        </authorList>
    </citation>
    <scope>NUCLEOTIDE SEQUENCE [LARGE SCALE GENOMIC DNA]</scope>
    <source>
        <strain evidence="3 4">JCM 11839</strain>
    </source>
</reference>
<comment type="caution">
    <text evidence="3">The sequence shown here is derived from an EMBL/GenBank/DDBJ whole genome shotgun (WGS) entry which is preliminary data.</text>
</comment>
<gene>
    <name evidence="3" type="ORF">HF577_15965</name>
</gene>
<dbReference type="EMBL" id="JAAXKY010000047">
    <property type="protein sequence ID" value="NMH78577.1"/>
    <property type="molecule type" value="Genomic_DNA"/>
</dbReference>
<accession>A0ABX1REY8</accession>
<evidence type="ECO:0000313" key="3">
    <source>
        <dbReference type="EMBL" id="NMH78577.1"/>
    </source>
</evidence>
<dbReference type="RefSeq" id="WP_169396651.1">
    <property type="nucleotide sequence ID" value="NZ_BAAAJH010000043.1"/>
</dbReference>
<dbReference type="Pfam" id="PF04075">
    <property type="entry name" value="F420H2_quin_red"/>
    <property type="match status" value="1"/>
</dbReference>
<dbReference type="PANTHER" id="PTHR39428:SF1">
    <property type="entry name" value="F420H(2)-DEPENDENT QUINONE REDUCTASE RV1261C"/>
    <property type="match status" value="1"/>
</dbReference>
<organism evidence="3 4">
    <name type="scientific">Pseudonocardia xinjiangensis</name>
    <dbReference type="NCBI Taxonomy" id="75289"/>
    <lineage>
        <taxon>Bacteria</taxon>
        <taxon>Bacillati</taxon>
        <taxon>Actinomycetota</taxon>
        <taxon>Actinomycetes</taxon>
        <taxon>Pseudonocardiales</taxon>
        <taxon>Pseudonocardiaceae</taxon>
        <taxon>Pseudonocardia</taxon>
    </lineage>
</organism>
<evidence type="ECO:0000256" key="1">
    <source>
        <dbReference type="ARBA" id="ARBA00008710"/>
    </source>
</evidence>
<dbReference type="PANTHER" id="PTHR39428">
    <property type="entry name" value="F420H(2)-DEPENDENT QUINONE REDUCTASE RV1261C"/>
    <property type="match status" value="1"/>
</dbReference>
<proteinExistence type="inferred from homology"/>
<sequence>MTDDLQEWNNRIVAEFRSNAGFVPWSNEEDLARGRPIPPLLPGFDPDGGVPIILVSHTGAATGRQRTNPLMYQAVSHAFAIFGTFGGSARPPAWYHNIVKNPDVTIEFRADVTRATARVAHGSERERIWSEQVRLMPAFADFEQAAGRQIPVVVLDPTQGAGRVDPPRQR</sequence>